<evidence type="ECO:0000313" key="2">
    <source>
        <dbReference type="EMBL" id="GMM54615.1"/>
    </source>
</evidence>
<proteinExistence type="predicted"/>
<accession>A0AAV5RT53</accession>
<evidence type="ECO:0000256" key="1">
    <source>
        <dbReference type="SAM" id="MobiDB-lite"/>
    </source>
</evidence>
<feature type="compositionally biased region" description="Acidic residues" evidence="1">
    <location>
        <begin position="179"/>
        <end position="218"/>
    </location>
</feature>
<reference evidence="2 3" key="1">
    <citation type="journal article" date="2023" name="Elife">
        <title>Identification of key yeast species and microbe-microbe interactions impacting larval growth of Drosophila in the wild.</title>
        <authorList>
            <person name="Mure A."/>
            <person name="Sugiura Y."/>
            <person name="Maeda R."/>
            <person name="Honda K."/>
            <person name="Sakurai N."/>
            <person name="Takahashi Y."/>
            <person name="Watada M."/>
            <person name="Katoh T."/>
            <person name="Gotoh A."/>
            <person name="Gotoh Y."/>
            <person name="Taniguchi I."/>
            <person name="Nakamura K."/>
            <person name="Hayashi T."/>
            <person name="Katayama T."/>
            <person name="Uemura T."/>
            <person name="Hattori Y."/>
        </authorList>
    </citation>
    <scope>NUCLEOTIDE SEQUENCE [LARGE SCALE GENOMIC DNA]</scope>
    <source>
        <strain evidence="2 3">KH-74</strain>
    </source>
</reference>
<dbReference type="AlphaFoldDB" id="A0AAV5RT53"/>
<evidence type="ECO:0008006" key="4">
    <source>
        <dbReference type="Google" id="ProtNLM"/>
    </source>
</evidence>
<organism evidence="2 3">
    <name type="scientific">Maudiozyma humilis</name>
    <name type="common">Sour dough yeast</name>
    <name type="synonym">Kazachstania humilis</name>
    <dbReference type="NCBI Taxonomy" id="51915"/>
    <lineage>
        <taxon>Eukaryota</taxon>
        <taxon>Fungi</taxon>
        <taxon>Dikarya</taxon>
        <taxon>Ascomycota</taxon>
        <taxon>Saccharomycotina</taxon>
        <taxon>Saccharomycetes</taxon>
        <taxon>Saccharomycetales</taxon>
        <taxon>Saccharomycetaceae</taxon>
        <taxon>Maudiozyma</taxon>
    </lineage>
</organism>
<dbReference type="Proteomes" id="UP001377567">
    <property type="component" value="Unassembled WGS sequence"/>
</dbReference>
<evidence type="ECO:0000313" key="3">
    <source>
        <dbReference type="Proteomes" id="UP001377567"/>
    </source>
</evidence>
<feature type="region of interest" description="Disordered" evidence="1">
    <location>
        <begin position="157"/>
        <end position="231"/>
    </location>
</feature>
<protein>
    <recommendedName>
        <fullName evidence="4">Nucleoplasmin-like domain-containing protein</fullName>
    </recommendedName>
</protein>
<sequence>MQIDQELPVVNGYIIKNIVCKTASFKVCDAVDSKGNSVVLKVVPSDVKIDLVKEQHVVESFVHNGKMFIVYAENNFASEGPDYFSYYMDVPLPQEDETTTDNIPSIMKHNSDINNAEPPAAAGQHLKFGNMAKATHARNNNSSIGWGSCSKRMRTPIPKGCNGHMLPRTPDSYTSSNLDDSEEDDDDDDDDSEEVGTEFDSDSNSDSNSDSEDEDEEIVTPINRSEDASQVTTTADGIIPILKQHESGVVEANNYTSQAPHIHIQCPVTRILHNRHTAIRKTPVPREMLMNHNHTEPEEPKRQRHMLGVEVTPDLTTVNNSLTATPTNHSCPEGTFKLEMVKSSMLRRRSSSKCQST</sequence>
<name>A0AAV5RT53_MAUHU</name>
<dbReference type="EMBL" id="BTGD01000003">
    <property type="protein sequence ID" value="GMM54615.1"/>
    <property type="molecule type" value="Genomic_DNA"/>
</dbReference>
<gene>
    <name evidence="2" type="ORF">DAKH74_012310</name>
</gene>
<keyword evidence="3" id="KW-1185">Reference proteome</keyword>
<comment type="caution">
    <text evidence="2">The sequence shown here is derived from an EMBL/GenBank/DDBJ whole genome shotgun (WGS) entry which is preliminary data.</text>
</comment>